<sequence length="58" mass="6333">MCGGDNDCGNVAGKKHGTCWCDREFFPREIFDKSPSTGSEKTCICQNCLQKLKSGIST</sequence>
<evidence type="ECO:0000313" key="2">
    <source>
        <dbReference type="Proteomes" id="UP001164761"/>
    </source>
</evidence>
<name>A0ABY6ZQP6_9BACL</name>
<proteinExistence type="predicted"/>
<dbReference type="InterPro" id="IPR032720">
    <property type="entry name" value="Cys_rich_CWC"/>
</dbReference>
<reference evidence="1" key="1">
    <citation type="submission" date="2022-08" db="EMBL/GenBank/DDBJ databases">
        <title>Alicyclobacillus fastidiosus DSM 17978, complete genome.</title>
        <authorList>
            <person name="Wang Q."/>
            <person name="Cai R."/>
            <person name="Wang Z."/>
        </authorList>
    </citation>
    <scope>NUCLEOTIDE SEQUENCE</scope>
    <source>
        <strain evidence="1">DSM 17978</strain>
    </source>
</reference>
<dbReference type="Proteomes" id="UP001164761">
    <property type="component" value="Chromosome"/>
</dbReference>
<organism evidence="1 2">
    <name type="scientific">Alicyclobacillus fastidiosus</name>
    <dbReference type="NCBI Taxonomy" id="392011"/>
    <lineage>
        <taxon>Bacteria</taxon>
        <taxon>Bacillati</taxon>
        <taxon>Bacillota</taxon>
        <taxon>Bacilli</taxon>
        <taxon>Bacillales</taxon>
        <taxon>Alicyclobacillaceae</taxon>
        <taxon>Alicyclobacillus</taxon>
    </lineage>
</organism>
<dbReference type="Pfam" id="PF14375">
    <property type="entry name" value="Cys_rich_CWC"/>
    <property type="match status" value="1"/>
</dbReference>
<evidence type="ECO:0000313" key="1">
    <source>
        <dbReference type="EMBL" id="WAH44481.1"/>
    </source>
</evidence>
<accession>A0ABY6ZQP6</accession>
<protein>
    <submittedName>
        <fullName evidence="1">Cysteine-rich CWC family protein</fullName>
    </submittedName>
</protein>
<dbReference type="EMBL" id="CP104067">
    <property type="protein sequence ID" value="WAH44481.1"/>
    <property type="molecule type" value="Genomic_DNA"/>
</dbReference>
<gene>
    <name evidence="1" type="ORF">NZD89_02410</name>
</gene>
<keyword evidence="2" id="KW-1185">Reference proteome</keyword>
<dbReference type="RefSeq" id="WP_268008370.1">
    <property type="nucleotide sequence ID" value="NZ_BSUT01000001.1"/>
</dbReference>